<gene>
    <name evidence="3" type="ORF">LS72_007115</name>
</gene>
<dbReference type="Gene3D" id="3.30.230.30">
    <property type="entry name" value="Impact, N-terminal domain"/>
    <property type="match status" value="1"/>
</dbReference>
<accession>A0A4U8UDS0</accession>
<dbReference type="GO" id="GO:0006446">
    <property type="term" value="P:regulation of translational initiation"/>
    <property type="evidence" value="ECO:0007669"/>
    <property type="project" value="TreeGrafter"/>
</dbReference>
<dbReference type="Proteomes" id="UP000029920">
    <property type="component" value="Unassembled WGS sequence"/>
</dbReference>
<name>A0A4U8UDS0_9HELI</name>
<dbReference type="EMBL" id="JRPC02000017">
    <property type="protein sequence ID" value="TLE15478.1"/>
    <property type="molecule type" value="Genomic_DNA"/>
</dbReference>
<comment type="caution">
    <text evidence="3">The sequence shown here is derived from an EMBL/GenBank/DDBJ whole genome shotgun (WGS) entry which is preliminary data.</text>
</comment>
<keyword evidence="4" id="KW-1185">Reference proteome</keyword>
<reference evidence="3 4" key="1">
    <citation type="journal article" date="2014" name="Genome Announc.">
        <title>Draft genome sequences of eight enterohepatic helicobacter species isolated from both laboratory and wild rodents.</title>
        <authorList>
            <person name="Sheh A."/>
            <person name="Shen Z."/>
            <person name="Fox J.G."/>
        </authorList>
    </citation>
    <scope>NUCLEOTIDE SEQUENCE [LARGE SCALE GENOMIC DNA]</scope>
    <source>
        <strain evidence="3 4">MIT-03-7007</strain>
    </source>
</reference>
<dbReference type="InterPro" id="IPR036956">
    <property type="entry name" value="Impact_N_sf"/>
</dbReference>
<dbReference type="PANTHER" id="PTHR16301">
    <property type="entry name" value="IMPACT-RELATED"/>
    <property type="match status" value="1"/>
</dbReference>
<evidence type="ECO:0000313" key="3">
    <source>
        <dbReference type="EMBL" id="TLE15478.1"/>
    </source>
</evidence>
<dbReference type="GO" id="GO:0005737">
    <property type="term" value="C:cytoplasm"/>
    <property type="evidence" value="ECO:0007669"/>
    <property type="project" value="TreeGrafter"/>
</dbReference>
<evidence type="ECO:0000259" key="2">
    <source>
        <dbReference type="Pfam" id="PF01205"/>
    </source>
</evidence>
<dbReference type="InterPro" id="IPR020568">
    <property type="entry name" value="Ribosomal_Su5_D2-typ_SF"/>
</dbReference>
<dbReference type="PANTHER" id="PTHR16301:SF20">
    <property type="entry name" value="IMPACT FAMILY MEMBER YIGZ"/>
    <property type="match status" value="1"/>
</dbReference>
<dbReference type="RefSeq" id="WP_034555199.1">
    <property type="nucleotide sequence ID" value="NZ_JRPC02000017.1"/>
</dbReference>
<organism evidence="3 4">
    <name type="scientific">Helicobacter apodemus</name>
    <dbReference type="NCBI Taxonomy" id="135569"/>
    <lineage>
        <taxon>Bacteria</taxon>
        <taxon>Pseudomonadati</taxon>
        <taxon>Campylobacterota</taxon>
        <taxon>Epsilonproteobacteria</taxon>
        <taxon>Campylobacterales</taxon>
        <taxon>Helicobacteraceae</taxon>
        <taxon>Helicobacter</taxon>
    </lineage>
</organism>
<evidence type="ECO:0000256" key="1">
    <source>
        <dbReference type="ARBA" id="ARBA00007665"/>
    </source>
</evidence>
<dbReference type="Pfam" id="PF01205">
    <property type="entry name" value="Impact_N"/>
    <property type="match status" value="1"/>
</dbReference>
<dbReference type="AlphaFoldDB" id="A0A4U8UDS0"/>
<dbReference type="InterPro" id="IPR001498">
    <property type="entry name" value="Impact_N"/>
</dbReference>
<dbReference type="InterPro" id="IPR023582">
    <property type="entry name" value="Impact"/>
</dbReference>
<comment type="similarity">
    <text evidence="1">Belongs to the IMPACT family.</text>
</comment>
<feature type="domain" description="Impact N-terminal" evidence="2">
    <location>
        <begin position="15"/>
        <end position="119"/>
    </location>
</feature>
<protein>
    <recommendedName>
        <fullName evidence="2">Impact N-terminal domain-containing protein</fullName>
    </recommendedName>
</protein>
<proteinExistence type="inferred from homology"/>
<dbReference type="SUPFAM" id="SSF54211">
    <property type="entry name" value="Ribosomal protein S5 domain 2-like"/>
    <property type="match status" value="1"/>
</dbReference>
<sequence length="190" mass="21280">MLSPSGIIEESYEIKNSKFLAFLTPKEVFIDFIAKMRVKHPKAAHFVNASRGFNEQGQIVESFSDDGEPKGTSGMPTLKVLRGYELIECGLVIVRYFGGVLLGSGGLVRAYTQSAKEVILKAQNLDALIPYTPKTKKEIFIPFSDLSQAEYWIKKMEIEILKRNFQSEGVLLEISASLESVRSFLEALEH</sequence>
<evidence type="ECO:0000313" key="4">
    <source>
        <dbReference type="Proteomes" id="UP000029920"/>
    </source>
</evidence>